<dbReference type="SMART" id="SM00418">
    <property type="entry name" value="HTH_ARSR"/>
    <property type="match status" value="1"/>
</dbReference>
<sequence>MDNSDALAAFSALSQPSRLAIFRLLIQHEPEGLRAGEIAQTLTQPQNTISTHLSILQRAGLLTSERQGRVITYRAALIQLEALMQFMLAECCAGRPDLSTPILSGLRPCCMGAKPEG</sequence>
<name>A0ABQ0Q181_9PROT</name>
<dbReference type="RefSeq" id="WP_264814882.1">
    <property type="nucleotide sequence ID" value="NZ_BAPV01000007.1"/>
</dbReference>
<dbReference type="Pfam" id="PF12840">
    <property type="entry name" value="HTH_20"/>
    <property type="match status" value="1"/>
</dbReference>
<dbReference type="InterPro" id="IPR001845">
    <property type="entry name" value="HTH_ArsR_DNA-bd_dom"/>
</dbReference>
<dbReference type="InterPro" id="IPR051011">
    <property type="entry name" value="Metal_resp_trans_reg"/>
</dbReference>
<keyword evidence="2" id="KW-0238">DNA-binding</keyword>
<evidence type="ECO:0000313" key="5">
    <source>
        <dbReference type="EMBL" id="GBQ86632.1"/>
    </source>
</evidence>
<reference evidence="5" key="1">
    <citation type="submission" date="2013-04" db="EMBL/GenBank/DDBJ databases">
        <title>The genome sequencing project of 58 acetic acid bacteria.</title>
        <authorList>
            <person name="Okamoto-Kainuma A."/>
            <person name="Ishikawa M."/>
            <person name="Umino S."/>
            <person name="Koizumi Y."/>
            <person name="Shiwa Y."/>
            <person name="Yoshikawa H."/>
            <person name="Matsutani M."/>
            <person name="Matsushita K."/>
        </authorList>
    </citation>
    <scope>NUCLEOTIDE SEQUENCE</scope>
    <source>
        <strain evidence="5">NRIC 0535</strain>
    </source>
</reference>
<protein>
    <submittedName>
        <fullName evidence="5">ArsR family transcriptional regulator</fullName>
    </submittedName>
</protein>
<dbReference type="SUPFAM" id="SSF46785">
    <property type="entry name" value="Winged helix' DNA-binding domain"/>
    <property type="match status" value="1"/>
</dbReference>
<dbReference type="Gene3D" id="1.10.10.10">
    <property type="entry name" value="Winged helix-like DNA-binding domain superfamily/Winged helix DNA-binding domain"/>
    <property type="match status" value="1"/>
</dbReference>
<dbReference type="Proteomes" id="UP001062776">
    <property type="component" value="Unassembled WGS sequence"/>
</dbReference>
<dbReference type="NCBIfam" id="NF033788">
    <property type="entry name" value="HTH_metalloreg"/>
    <property type="match status" value="1"/>
</dbReference>
<dbReference type="PROSITE" id="PS50987">
    <property type="entry name" value="HTH_ARSR_2"/>
    <property type="match status" value="1"/>
</dbReference>
<dbReference type="CDD" id="cd00090">
    <property type="entry name" value="HTH_ARSR"/>
    <property type="match status" value="1"/>
</dbReference>
<evidence type="ECO:0000256" key="1">
    <source>
        <dbReference type="ARBA" id="ARBA00023015"/>
    </source>
</evidence>
<feature type="domain" description="HTH arsR-type" evidence="4">
    <location>
        <begin position="1"/>
        <end position="95"/>
    </location>
</feature>
<keyword evidence="3" id="KW-0804">Transcription</keyword>
<proteinExistence type="predicted"/>
<keyword evidence="6" id="KW-1185">Reference proteome</keyword>
<evidence type="ECO:0000256" key="2">
    <source>
        <dbReference type="ARBA" id="ARBA00023125"/>
    </source>
</evidence>
<dbReference type="PANTHER" id="PTHR43132">
    <property type="entry name" value="ARSENICAL RESISTANCE OPERON REPRESSOR ARSR-RELATED"/>
    <property type="match status" value="1"/>
</dbReference>
<evidence type="ECO:0000259" key="4">
    <source>
        <dbReference type="PROSITE" id="PS50987"/>
    </source>
</evidence>
<keyword evidence="1" id="KW-0805">Transcription regulation</keyword>
<dbReference type="EMBL" id="BAPV01000007">
    <property type="protein sequence ID" value="GBQ86632.1"/>
    <property type="molecule type" value="Genomic_DNA"/>
</dbReference>
<dbReference type="InterPro" id="IPR036388">
    <property type="entry name" value="WH-like_DNA-bd_sf"/>
</dbReference>
<evidence type="ECO:0000313" key="6">
    <source>
        <dbReference type="Proteomes" id="UP001062776"/>
    </source>
</evidence>
<dbReference type="PRINTS" id="PR00778">
    <property type="entry name" value="HTHARSR"/>
</dbReference>
<dbReference type="PANTHER" id="PTHR43132:SF2">
    <property type="entry name" value="ARSENICAL RESISTANCE OPERON REPRESSOR ARSR-RELATED"/>
    <property type="match status" value="1"/>
</dbReference>
<comment type="caution">
    <text evidence="5">The sequence shown here is derived from an EMBL/GenBank/DDBJ whole genome shotgun (WGS) entry which is preliminary data.</text>
</comment>
<dbReference type="InterPro" id="IPR036390">
    <property type="entry name" value="WH_DNA-bd_sf"/>
</dbReference>
<gene>
    <name evidence="5" type="ORF">AA0535_1066</name>
</gene>
<organism evidence="5 6">
    <name type="scientific">Asaia krungthepensis NRIC 0535</name>
    <dbReference type="NCBI Taxonomy" id="1307925"/>
    <lineage>
        <taxon>Bacteria</taxon>
        <taxon>Pseudomonadati</taxon>
        <taxon>Pseudomonadota</taxon>
        <taxon>Alphaproteobacteria</taxon>
        <taxon>Acetobacterales</taxon>
        <taxon>Acetobacteraceae</taxon>
        <taxon>Asaia</taxon>
    </lineage>
</organism>
<dbReference type="InterPro" id="IPR011991">
    <property type="entry name" value="ArsR-like_HTH"/>
</dbReference>
<evidence type="ECO:0000256" key="3">
    <source>
        <dbReference type="ARBA" id="ARBA00023163"/>
    </source>
</evidence>
<accession>A0ABQ0Q181</accession>